<dbReference type="InterPro" id="IPR008922">
    <property type="entry name" value="Di-copper_centre_dom_sf"/>
</dbReference>
<dbReference type="GO" id="GO:0004503">
    <property type="term" value="F:tyrosinase activity"/>
    <property type="evidence" value="ECO:0007669"/>
    <property type="project" value="UniProtKB-EC"/>
</dbReference>
<evidence type="ECO:0000256" key="2">
    <source>
        <dbReference type="ARBA" id="ARBA00009928"/>
    </source>
</evidence>
<reference evidence="13" key="1">
    <citation type="submission" date="2021-06" db="EMBL/GenBank/DDBJ databases">
        <authorList>
            <person name="Kallberg Y."/>
            <person name="Tangrot J."/>
            <person name="Rosling A."/>
        </authorList>
    </citation>
    <scope>NUCLEOTIDE SEQUENCE</scope>
    <source>
        <strain evidence="13">BR232B</strain>
    </source>
</reference>
<dbReference type="PANTHER" id="PTHR11474:SF76">
    <property type="entry name" value="SHKT DOMAIN-CONTAINING PROTEIN"/>
    <property type="match status" value="1"/>
</dbReference>
<evidence type="ECO:0000256" key="4">
    <source>
        <dbReference type="ARBA" id="ARBA00022723"/>
    </source>
</evidence>
<dbReference type="Pfam" id="PF00264">
    <property type="entry name" value="Tyrosinase"/>
    <property type="match status" value="1"/>
</dbReference>
<feature type="domain" description="Tyrosinase copper-binding" evidence="11">
    <location>
        <begin position="67"/>
        <end position="84"/>
    </location>
</feature>
<keyword evidence="4" id="KW-0479">Metal-binding</keyword>
<dbReference type="SUPFAM" id="SSF47095">
    <property type="entry name" value="HMG-box"/>
    <property type="match status" value="1"/>
</dbReference>
<comment type="catalytic activity">
    <reaction evidence="9">
        <text>2 L-dopa + O2 = 2 L-dopaquinone + 2 H2O</text>
        <dbReference type="Rhea" id="RHEA:34287"/>
        <dbReference type="ChEBI" id="CHEBI:15377"/>
        <dbReference type="ChEBI" id="CHEBI:15379"/>
        <dbReference type="ChEBI" id="CHEBI:57504"/>
        <dbReference type="ChEBI" id="CHEBI:57924"/>
        <dbReference type="EC" id="1.14.18.1"/>
    </reaction>
</comment>
<dbReference type="SUPFAM" id="SSF48056">
    <property type="entry name" value="Di-copper centre-containing domain"/>
    <property type="match status" value="1"/>
</dbReference>
<evidence type="ECO:0000256" key="9">
    <source>
        <dbReference type="ARBA" id="ARBA00048233"/>
    </source>
</evidence>
<dbReference type="OrthoDB" id="2329482at2759"/>
<evidence type="ECO:0000313" key="13">
    <source>
        <dbReference type="EMBL" id="CAG8562008.1"/>
    </source>
</evidence>
<dbReference type="PRINTS" id="PR00092">
    <property type="entry name" value="TYROSINASE"/>
</dbReference>
<dbReference type="GO" id="GO:0046872">
    <property type="term" value="F:metal ion binding"/>
    <property type="evidence" value="ECO:0007669"/>
    <property type="project" value="UniProtKB-KW"/>
</dbReference>
<evidence type="ECO:0000259" key="12">
    <source>
        <dbReference type="PROSITE" id="PS00498"/>
    </source>
</evidence>
<comment type="similarity">
    <text evidence="2">Belongs to the tyrosinase family.</text>
</comment>
<dbReference type="EC" id="1.14.18.1" evidence="3"/>
<accession>A0A9N9BBF1</accession>
<comment type="catalytic activity">
    <reaction evidence="10">
        <text>L-tyrosine + O2 = L-dopaquinone + H2O</text>
        <dbReference type="Rhea" id="RHEA:18117"/>
        <dbReference type="ChEBI" id="CHEBI:15377"/>
        <dbReference type="ChEBI" id="CHEBI:15379"/>
        <dbReference type="ChEBI" id="CHEBI:57924"/>
        <dbReference type="ChEBI" id="CHEBI:58315"/>
        <dbReference type="EC" id="1.14.18.1"/>
    </reaction>
</comment>
<feature type="domain" description="Tyrosinase copper-binding" evidence="12">
    <location>
        <begin position="295"/>
        <end position="306"/>
    </location>
</feature>
<evidence type="ECO:0000256" key="3">
    <source>
        <dbReference type="ARBA" id="ARBA00011906"/>
    </source>
</evidence>
<name>A0A9N9BBF1_9GLOM</name>
<dbReference type="InterPro" id="IPR036910">
    <property type="entry name" value="HMG_box_dom_sf"/>
</dbReference>
<evidence type="ECO:0000256" key="1">
    <source>
        <dbReference type="ARBA" id="ARBA00001973"/>
    </source>
</evidence>
<comment type="caution">
    <text evidence="13">The sequence shown here is derived from an EMBL/GenBank/DDBJ whole genome shotgun (WGS) entry which is preliminary data.</text>
</comment>
<dbReference type="PANTHER" id="PTHR11474">
    <property type="entry name" value="TYROSINASE FAMILY MEMBER"/>
    <property type="match status" value="1"/>
</dbReference>
<dbReference type="EMBL" id="CAJVPI010000677">
    <property type="protein sequence ID" value="CAG8562008.1"/>
    <property type="molecule type" value="Genomic_DNA"/>
</dbReference>
<dbReference type="InterPro" id="IPR002227">
    <property type="entry name" value="Tyrosinase_Cu-bd"/>
</dbReference>
<evidence type="ECO:0000256" key="10">
    <source>
        <dbReference type="ARBA" id="ARBA00048881"/>
    </source>
</evidence>
<gene>
    <name evidence="13" type="ORF">PBRASI_LOCUS5641</name>
</gene>
<dbReference type="PROSITE" id="PS00497">
    <property type="entry name" value="TYROSINASE_1"/>
    <property type="match status" value="1"/>
</dbReference>
<evidence type="ECO:0000256" key="8">
    <source>
        <dbReference type="ARBA" id="ARBA00023101"/>
    </source>
</evidence>
<evidence type="ECO:0000256" key="5">
    <source>
        <dbReference type="ARBA" id="ARBA00023002"/>
    </source>
</evidence>
<keyword evidence="7" id="KW-0503">Monooxygenase</keyword>
<evidence type="ECO:0000259" key="11">
    <source>
        <dbReference type="PROSITE" id="PS00497"/>
    </source>
</evidence>
<dbReference type="GO" id="GO:0042438">
    <property type="term" value="P:melanin biosynthetic process"/>
    <property type="evidence" value="ECO:0007669"/>
    <property type="project" value="UniProtKB-KW"/>
</dbReference>
<protein>
    <recommendedName>
        <fullName evidence="3">tyrosinase</fullName>
        <ecNumber evidence="3">1.14.18.1</ecNumber>
    </recommendedName>
</protein>
<evidence type="ECO:0000256" key="7">
    <source>
        <dbReference type="ARBA" id="ARBA00023033"/>
    </source>
</evidence>
<dbReference type="InterPro" id="IPR050316">
    <property type="entry name" value="Tyrosinase/Hemocyanin"/>
</dbReference>
<keyword evidence="5" id="KW-0560">Oxidoreductase</keyword>
<dbReference type="PROSITE" id="PS00498">
    <property type="entry name" value="TYROSINASE_2"/>
    <property type="match status" value="1"/>
</dbReference>
<comment type="cofactor">
    <cofactor evidence="1">
        <name>Cu(2+)</name>
        <dbReference type="ChEBI" id="CHEBI:29036"/>
    </cofactor>
</comment>
<dbReference type="Gene3D" id="2.60.310.20">
    <property type="match status" value="1"/>
</dbReference>
<sequence length="684" mass="78412">MTDDVILIPPFENVESRLPIEALMSEEIYKIQRDLFLQGFAKVQQKKSDKIESFYKVAGIHHDYCEHNTILFPTWHRAYVSYLEMLIYNEAKTIVEGYPDGDKKQPYIDGLKKVRFPYWDWASPSVLCQGIPSILFQVHVYVNILKESDGEVVKSTERIRNPLRAYTLPENLGILGLVGDTSNPTQRPYIPDASHYPYTPVGYATVRHPNEEYLSNVNSISLDIITSCSSTFRPSIWHLISAVDKWANFSNNGSRRSPEGEYKEYSSIEGVHNAVHNKIGGTGGHMAYVETAGFDPIFFLHHANVDRLTAIWQACYPNSWIVEEDNRDENTSLRPFKNSERGYWTSRDIRDTKDKLKYTYPELEKPNPHLKEDMLIYYQPVPKSNFIYKITISVKKNYVGSSFEIRAFIDLPTKSPTSVTSPYFAGFISIFARDRTTHCDNCDDTPEMVVNDSIDITACMQRLHLINKDNKRIGKPYLTKKSENDLHRRITLIPVLIDGSEISHEDAGLKSARCWELNIQDEHNPPSYKKLEKTAAGVEVITDTGLDEYLYAVPYEGKPNRSLLYLGLAATMSELPSSQSSDSTSECLQFSQVAEEVIEEVRRDIHTTLPLNKLWHIRARFIREGNTLSVAEYSRVAAESWRNLYEVAKMQHAIKYPNYKYQPVRGKQAKKGRGIMGCYDSRLD</sequence>
<dbReference type="Pfam" id="PF18132">
    <property type="entry name" value="Tyrosinase_C"/>
    <property type="match status" value="1"/>
</dbReference>
<keyword evidence="8" id="KW-0470">Melanin biosynthesis</keyword>
<proteinExistence type="inferred from homology"/>
<dbReference type="InterPro" id="IPR041640">
    <property type="entry name" value="Tyrosinase_C"/>
</dbReference>
<dbReference type="AlphaFoldDB" id="A0A9N9BBF1"/>
<dbReference type="Proteomes" id="UP000789739">
    <property type="component" value="Unassembled WGS sequence"/>
</dbReference>
<dbReference type="Gene3D" id="1.10.1280.10">
    <property type="entry name" value="Di-copper center containing domain from catechol oxidase"/>
    <property type="match status" value="1"/>
</dbReference>
<evidence type="ECO:0000313" key="14">
    <source>
        <dbReference type="Proteomes" id="UP000789739"/>
    </source>
</evidence>
<evidence type="ECO:0000256" key="6">
    <source>
        <dbReference type="ARBA" id="ARBA00023008"/>
    </source>
</evidence>
<keyword evidence="6" id="KW-0186">Copper</keyword>
<organism evidence="13 14">
    <name type="scientific">Paraglomus brasilianum</name>
    <dbReference type="NCBI Taxonomy" id="144538"/>
    <lineage>
        <taxon>Eukaryota</taxon>
        <taxon>Fungi</taxon>
        <taxon>Fungi incertae sedis</taxon>
        <taxon>Mucoromycota</taxon>
        <taxon>Glomeromycotina</taxon>
        <taxon>Glomeromycetes</taxon>
        <taxon>Paraglomerales</taxon>
        <taxon>Paraglomeraceae</taxon>
        <taxon>Paraglomus</taxon>
    </lineage>
</organism>
<keyword evidence="14" id="KW-1185">Reference proteome</keyword>